<evidence type="ECO:0000256" key="4">
    <source>
        <dbReference type="ARBA" id="ARBA00019595"/>
    </source>
</evidence>
<comment type="subunit">
    <text evidence="7">Homodimer.</text>
</comment>
<dbReference type="NCBIfam" id="TIGR01221">
    <property type="entry name" value="rmlC"/>
    <property type="match status" value="1"/>
</dbReference>
<protein>
    <recommendedName>
        <fullName evidence="4 7">dTDP-4-dehydrorhamnose 3,5-epimerase</fullName>
        <ecNumber evidence="3 7">5.1.3.13</ecNumber>
    </recommendedName>
    <alternativeName>
        <fullName evidence="7">Thymidine diphospho-4-keto-rhamnose 3,5-epimerase</fullName>
    </alternativeName>
</protein>
<dbReference type="UniPathway" id="UPA00124"/>
<gene>
    <name evidence="8" type="ORF">G113_10779</name>
</gene>
<comment type="caution">
    <text evidence="8">The sequence shown here is derived from an EMBL/GenBank/DDBJ whole genome shotgun (WGS) entry which is preliminary data.</text>
</comment>
<name>R1F5Q9_9GAMM</name>
<feature type="site" description="Participates in a stacking interaction with the thymidine ring of dTDP-4-oxo-6-deoxyglucose" evidence="6">
    <location>
        <position position="104"/>
    </location>
</feature>
<dbReference type="Pfam" id="PF00908">
    <property type="entry name" value="dTDP_sugar_isom"/>
    <property type="match status" value="1"/>
</dbReference>
<dbReference type="EC" id="5.1.3.13" evidence="3 7"/>
<dbReference type="SUPFAM" id="SSF51182">
    <property type="entry name" value="RmlC-like cupins"/>
    <property type="match status" value="1"/>
</dbReference>
<feature type="active site" description="Proton donor" evidence="5">
    <location>
        <position position="98"/>
    </location>
</feature>
<comment type="catalytic activity">
    <reaction evidence="1 7">
        <text>dTDP-4-dehydro-6-deoxy-alpha-D-glucose = dTDP-4-dehydro-beta-L-rhamnose</text>
        <dbReference type="Rhea" id="RHEA:16969"/>
        <dbReference type="ChEBI" id="CHEBI:57649"/>
        <dbReference type="ChEBI" id="CHEBI:62830"/>
        <dbReference type="EC" id="5.1.3.13"/>
    </reaction>
</comment>
<keyword evidence="9" id="KW-1185">Reference proteome</keyword>
<evidence type="ECO:0000256" key="7">
    <source>
        <dbReference type="RuleBase" id="RU364069"/>
    </source>
</evidence>
<organism evidence="8 9">
    <name type="scientific">Aeromonas molluscorum 848</name>
    <dbReference type="NCBI Taxonomy" id="1268236"/>
    <lineage>
        <taxon>Bacteria</taxon>
        <taxon>Pseudomonadati</taxon>
        <taxon>Pseudomonadota</taxon>
        <taxon>Gammaproteobacteria</taxon>
        <taxon>Aeromonadales</taxon>
        <taxon>Aeromonadaceae</taxon>
        <taxon>Aeromonas</taxon>
    </lineage>
</organism>
<comment type="pathway">
    <text evidence="7">Carbohydrate biosynthesis; dTDP-L-rhamnose biosynthesis.</text>
</comment>
<dbReference type="Proteomes" id="UP000013526">
    <property type="component" value="Unassembled WGS sequence"/>
</dbReference>
<evidence type="ECO:0000256" key="6">
    <source>
        <dbReference type="PIRSR" id="PIRSR600888-3"/>
    </source>
</evidence>
<dbReference type="CDD" id="cd00438">
    <property type="entry name" value="cupin_RmlC"/>
    <property type="match status" value="1"/>
</dbReference>
<evidence type="ECO:0000313" key="9">
    <source>
        <dbReference type="Proteomes" id="UP000013526"/>
    </source>
</evidence>
<dbReference type="GO" id="GO:0005829">
    <property type="term" value="C:cytosol"/>
    <property type="evidence" value="ECO:0007669"/>
    <property type="project" value="TreeGrafter"/>
</dbReference>
<reference evidence="8 9" key="1">
    <citation type="journal article" date="2013" name="Genome Announc.">
        <title>Draft Genome Sequence of Aeromonas molluscorum Strain 848TT, Isolated from Bivalve Molluscs.</title>
        <authorList>
            <person name="Spataro N."/>
            <person name="Farfan M."/>
            <person name="Albarral V."/>
            <person name="Sanglas A."/>
            <person name="Loren J.G."/>
            <person name="Fuste M.C."/>
            <person name="Bosch E."/>
        </authorList>
    </citation>
    <scope>NUCLEOTIDE SEQUENCE [LARGE SCALE GENOMIC DNA]</scope>
    <source>
        <strain evidence="8 9">848</strain>
    </source>
</reference>
<proteinExistence type="inferred from homology"/>
<evidence type="ECO:0000256" key="3">
    <source>
        <dbReference type="ARBA" id="ARBA00012098"/>
    </source>
</evidence>
<evidence type="ECO:0000313" key="8">
    <source>
        <dbReference type="EMBL" id="EOD55107.1"/>
    </source>
</evidence>
<comment type="function">
    <text evidence="2 7">Catalyzes the epimerization of the C3' and C5'positions of dTDP-6-deoxy-D-xylo-4-hexulose, forming dTDP-6-deoxy-L-lyxo-4-hexulose.</text>
</comment>
<dbReference type="PATRIC" id="fig|1268236.3.peg.2132"/>
<dbReference type="PANTHER" id="PTHR21047">
    <property type="entry name" value="DTDP-6-DEOXY-D-GLUCOSE-3,5 EPIMERASE"/>
    <property type="match status" value="1"/>
</dbReference>
<dbReference type="InterPro" id="IPR014710">
    <property type="entry name" value="RmlC-like_jellyroll"/>
</dbReference>
<keyword evidence="7" id="KW-0413">Isomerase</keyword>
<dbReference type="GO" id="GO:0000271">
    <property type="term" value="P:polysaccharide biosynthetic process"/>
    <property type="evidence" value="ECO:0007669"/>
    <property type="project" value="TreeGrafter"/>
</dbReference>
<dbReference type="GO" id="GO:0008830">
    <property type="term" value="F:dTDP-4-dehydrorhamnose 3,5-epimerase activity"/>
    <property type="evidence" value="ECO:0007669"/>
    <property type="project" value="UniProtKB-UniRule"/>
</dbReference>
<sequence length="146" mass="16242">MSLSATVALSSWYQDNHSYSKQGTLRGLHYQVDKPQGKLVRVVRGIIFDVAVDVRQGSASYGKWVGQFLSEENGDQMWIPPGFAHGFYVLSEGADVLYRCSDYYSPAGECGFRWNSPELAITWPMLADTPVLLSDKDATAPLFPPF</sequence>
<evidence type="ECO:0000256" key="1">
    <source>
        <dbReference type="ARBA" id="ARBA00001298"/>
    </source>
</evidence>
<feature type="active site" description="Proton acceptor" evidence="5">
    <location>
        <position position="29"/>
    </location>
</feature>
<evidence type="ECO:0000256" key="5">
    <source>
        <dbReference type="PIRSR" id="PIRSR600888-1"/>
    </source>
</evidence>
<evidence type="ECO:0000256" key="2">
    <source>
        <dbReference type="ARBA" id="ARBA00001997"/>
    </source>
</evidence>
<comment type="similarity">
    <text evidence="7">Belongs to the dTDP-4-dehydrorhamnose 3,5-epimerase family.</text>
</comment>
<dbReference type="AlphaFoldDB" id="R1F5Q9"/>
<dbReference type="Gene3D" id="2.60.120.10">
    <property type="entry name" value="Jelly Rolls"/>
    <property type="match status" value="1"/>
</dbReference>
<dbReference type="GO" id="GO:0019305">
    <property type="term" value="P:dTDP-rhamnose biosynthetic process"/>
    <property type="evidence" value="ECO:0007669"/>
    <property type="project" value="UniProtKB-UniRule"/>
</dbReference>
<dbReference type="InterPro" id="IPR011051">
    <property type="entry name" value="RmlC_Cupin_sf"/>
</dbReference>
<dbReference type="RefSeq" id="WP_005900671.1">
    <property type="nucleotide sequence ID" value="NZ_AQGQ01000062.1"/>
</dbReference>
<accession>R1F5Q9</accession>
<dbReference type="EMBL" id="AQGQ01000062">
    <property type="protein sequence ID" value="EOD55107.1"/>
    <property type="molecule type" value="Genomic_DNA"/>
</dbReference>
<dbReference type="PANTHER" id="PTHR21047:SF2">
    <property type="entry name" value="THYMIDINE DIPHOSPHO-4-KETO-RHAMNOSE 3,5-EPIMERASE"/>
    <property type="match status" value="1"/>
</dbReference>
<dbReference type="InterPro" id="IPR000888">
    <property type="entry name" value="RmlC-like"/>
</dbReference>